<feature type="transmembrane region" description="Helical" evidence="2">
    <location>
        <begin position="206"/>
        <end position="225"/>
    </location>
</feature>
<feature type="transmembrane region" description="Helical" evidence="2">
    <location>
        <begin position="142"/>
        <end position="162"/>
    </location>
</feature>
<gene>
    <name evidence="3" type="ORF">E5Z56_00310</name>
</gene>
<dbReference type="OrthoDB" id="1849278at2"/>
<evidence type="ECO:0000256" key="2">
    <source>
        <dbReference type="SAM" id="Phobius"/>
    </source>
</evidence>
<organism evidence="3 4">
    <name type="scientific">Ruminococcus bovis</name>
    <dbReference type="NCBI Taxonomy" id="2564099"/>
    <lineage>
        <taxon>Bacteria</taxon>
        <taxon>Bacillati</taxon>
        <taxon>Bacillota</taxon>
        <taxon>Clostridia</taxon>
        <taxon>Eubacteriales</taxon>
        <taxon>Oscillospiraceae</taxon>
        <taxon>Ruminococcus</taxon>
    </lineage>
</organism>
<feature type="transmembrane region" description="Helical" evidence="2">
    <location>
        <begin position="174"/>
        <end position="194"/>
    </location>
</feature>
<dbReference type="KEGG" id="ruj:E5Z56_00310"/>
<accession>A0A4P8XSL9</accession>
<keyword evidence="4" id="KW-1185">Reference proteome</keyword>
<feature type="transmembrane region" description="Helical" evidence="2">
    <location>
        <begin position="237"/>
        <end position="259"/>
    </location>
</feature>
<reference evidence="3 4" key="1">
    <citation type="submission" date="2019-04" db="EMBL/GenBank/DDBJ databases">
        <authorList>
            <person name="Embree M."/>
            <person name="Gaffney J.R."/>
        </authorList>
    </citation>
    <scope>NUCLEOTIDE SEQUENCE [LARGE SCALE GENOMIC DNA]</scope>
    <source>
        <strain evidence="3 4">JE7A12</strain>
    </source>
</reference>
<protein>
    <submittedName>
        <fullName evidence="3">Uncharacterized protein</fullName>
    </submittedName>
</protein>
<feature type="transmembrane region" description="Helical" evidence="2">
    <location>
        <begin position="110"/>
        <end position="130"/>
    </location>
</feature>
<keyword evidence="1" id="KW-0175">Coiled coil</keyword>
<keyword evidence="2" id="KW-0812">Transmembrane</keyword>
<evidence type="ECO:0000313" key="3">
    <source>
        <dbReference type="EMBL" id="QCT05901.1"/>
    </source>
</evidence>
<feature type="transmembrane region" description="Helical" evidence="2">
    <location>
        <begin position="40"/>
        <end position="62"/>
    </location>
</feature>
<evidence type="ECO:0000313" key="4">
    <source>
        <dbReference type="Proteomes" id="UP000301475"/>
    </source>
</evidence>
<dbReference type="AlphaFoldDB" id="A0A4P8XSL9"/>
<feature type="coiled-coil region" evidence="1">
    <location>
        <begin position="266"/>
        <end position="293"/>
    </location>
</feature>
<dbReference type="Proteomes" id="UP000301475">
    <property type="component" value="Chromosome"/>
</dbReference>
<proteinExistence type="predicted"/>
<keyword evidence="2" id="KW-0472">Membrane</keyword>
<dbReference type="RefSeq" id="WP_138156005.1">
    <property type="nucleotide sequence ID" value="NZ_CP039381.1"/>
</dbReference>
<dbReference type="EMBL" id="CP039381">
    <property type="protein sequence ID" value="QCT05901.1"/>
    <property type="molecule type" value="Genomic_DNA"/>
</dbReference>
<sequence length="385" mass="43588">MKYKKMWFTLIPTILLMSITKVYQIYTEQTGNSIFGNDNIIASYVTIGLVFVQFIILFIMSVTDKKTASVYNYKKNTFAGSMCLFSAVALIVDVCCYLPSILIYKNYTSTTLLNIILSCVAAFGLFLLSWTHISGKKPPSTVSLLMLTVPLWCVVKLFTALTENSASSVVMTDVLDLFIYLFLSLYLLSATSIISMLNQKNYVKEIILFGIPLVSVLVTYDVQIVTKLILNGYTSGYYMEIIKACELTLFALYAVAFMLEISKYSKNKDEVRIIESQEEILELNEEIRNQKLKSFEKIQAKERKNGNLYITHDSSFQSIDTRDSGYFPTGATYGKYVEDYPVVSGSDENDKELTTEEKISNVDRLILEITSGKNDKDLSPEDEEN</sequence>
<evidence type="ECO:0000256" key="1">
    <source>
        <dbReference type="SAM" id="Coils"/>
    </source>
</evidence>
<keyword evidence="2" id="KW-1133">Transmembrane helix</keyword>
<feature type="transmembrane region" description="Helical" evidence="2">
    <location>
        <begin position="83"/>
        <end position="104"/>
    </location>
</feature>
<name>A0A4P8XSL9_9FIRM</name>